<feature type="region of interest" description="Disordered" evidence="7">
    <location>
        <begin position="542"/>
        <end position="619"/>
    </location>
</feature>
<dbReference type="EC" id="3.4.19.12" evidence="2"/>
<dbReference type="GO" id="GO:0006508">
    <property type="term" value="P:proteolysis"/>
    <property type="evidence" value="ECO:0007669"/>
    <property type="project" value="UniProtKB-KW"/>
</dbReference>
<evidence type="ECO:0000256" key="3">
    <source>
        <dbReference type="ARBA" id="ARBA00022670"/>
    </source>
</evidence>
<evidence type="ECO:0000313" key="9">
    <source>
        <dbReference type="EMBL" id="KAH7376990.1"/>
    </source>
</evidence>
<sequence>MPPGHGHGRQVPPSALAHSHSHSRARAHHPRTHAAPAHSASAHTTVSAGGSTHAGHTHAHHANNAHAHSRSGSHHPAAASPNHQPSPPSRSRSHLTHTHNHTHTTNPPLSHFVQPGSSSRTNYTHQLEHHHKANAAAAAAANQTFNIPSPAGSASSSASASSNPNIVQAAGDPSSAHPYTSGGHSSIVTPAASTPSNLPHTADMTGDAASEPVFQDDLVAQQRAAETYQPQLEGPVIGERVSSDVITEEYAKADQFYVEKTINLPQTYSHFRPVQGDGNCGWRAIGFSYFEQLILSGDPEKLQLEVARMTSLNNYLSTYGGYDLELFEDMVYETINLLKDLAACVPDTNAAMTLLMQRFNDRECSNAIVYHLRLLAGSWLKGNFTQYEPFLDTGGDVATWAHLNIEVPDKEIDHLSIMLLSSILLKPIGVVLEIAYLDRTPGSEVNTYRFPDETNGQDPMNLGPIIYLLFRPDHYDILYKSPRESIMPTPQPVALNLQVNRAASFSHHHQITSHPPSLHSFATLDYSPLAMLPGFGGPPSALTSMTTSSPASPMHNTYTSPAQSWMQSPFSDTSMQQNIPPPPPPPSQPQALAPGPTQAPSPSQPQLPVAGAPAKPNQPVDYQLRFSSQCFHLKNPTADSSLLSQGGAFPEPSFTTTMFKNSHFNKAHYNNPHFHPEEWAPEDEAHERVASGVVKKKSKTKSEQ</sequence>
<dbReference type="Gene3D" id="3.30.200.60">
    <property type="entry name" value="Peptidase C65 Otubain, subdomain 1"/>
    <property type="match status" value="1"/>
</dbReference>
<reference evidence="9" key="1">
    <citation type="journal article" date="2021" name="Nat. Commun.">
        <title>Genetic determinants of endophytism in the Arabidopsis root mycobiome.</title>
        <authorList>
            <person name="Mesny F."/>
            <person name="Miyauchi S."/>
            <person name="Thiergart T."/>
            <person name="Pickel B."/>
            <person name="Atanasova L."/>
            <person name="Karlsson M."/>
            <person name="Huettel B."/>
            <person name="Barry K.W."/>
            <person name="Haridas S."/>
            <person name="Chen C."/>
            <person name="Bauer D."/>
            <person name="Andreopoulos W."/>
            <person name="Pangilinan J."/>
            <person name="LaButti K."/>
            <person name="Riley R."/>
            <person name="Lipzen A."/>
            <person name="Clum A."/>
            <person name="Drula E."/>
            <person name="Henrissat B."/>
            <person name="Kohler A."/>
            <person name="Grigoriev I.V."/>
            <person name="Martin F.M."/>
            <person name="Hacquard S."/>
        </authorList>
    </citation>
    <scope>NUCLEOTIDE SEQUENCE</scope>
    <source>
        <strain evidence="9">MPI-CAGE-AT-0016</strain>
    </source>
</reference>
<dbReference type="Pfam" id="PF10275">
    <property type="entry name" value="Peptidase_C65"/>
    <property type="match status" value="1"/>
</dbReference>
<dbReference type="InterPro" id="IPR003323">
    <property type="entry name" value="OTU_dom"/>
</dbReference>
<dbReference type="Gene3D" id="1.20.1300.20">
    <property type="entry name" value="Peptidase C65 Otubain, subdomain 2"/>
    <property type="match status" value="1"/>
</dbReference>
<feature type="compositionally biased region" description="Basic residues" evidence="7">
    <location>
        <begin position="91"/>
        <end position="102"/>
    </location>
</feature>
<dbReference type="EMBL" id="JAGPXD010000001">
    <property type="protein sequence ID" value="KAH7376990.1"/>
    <property type="molecule type" value="Genomic_DNA"/>
</dbReference>
<feature type="region of interest" description="Disordered" evidence="7">
    <location>
        <begin position="675"/>
        <end position="704"/>
    </location>
</feature>
<keyword evidence="3" id="KW-0645">Protease</keyword>
<feature type="compositionally biased region" description="Polar residues" evidence="7">
    <location>
        <begin position="182"/>
        <end position="199"/>
    </location>
</feature>
<evidence type="ECO:0000313" key="10">
    <source>
        <dbReference type="Proteomes" id="UP000813385"/>
    </source>
</evidence>
<keyword evidence="4" id="KW-0833">Ubl conjugation pathway</keyword>
<feature type="compositionally biased region" description="Low complexity" evidence="7">
    <location>
        <begin position="74"/>
        <end position="83"/>
    </location>
</feature>
<dbReference type="CDD" id="cd22749">
    <property type="entry name" value="Otubain_C65"/>
    <property type="match status" value="1"/>
</dbReference>
<feature type="compositionally biased region" description="Polar residues" evidence="7">
    <location>
        <begin position="115"/>
        <end position="124"/>
    </location>
</feature>
<dbReference type="InterPro" id="IPR019400">
    <property type="entry name" value="Peptidase_C65_otubain"/>
</dbReference>
<dbReference type="GO" id="GO:0004843">
    <property type="term" value="F:cysteine-type deubiquitinase activity"/>
    <property type="evidence" value="ECO:0007669"/>
    <property type="project" value="UniProtKB-EC"/>
</dbReference>
<feature type="compositionally biased region" description="Low complexity" evidence="7">
    <location>
        <begin position="148"/>
        <end position="162"/>
    </location>
</feature>
<evidence type="ECO:0000256" key="7">
    <source>
        <dbReference type="SAM" id="MobiDB-lite"/>
    </source>
</evidence>
<feature type="compositionally biased region" description="Polar residues" evidence="7">
    <location>
        <begin position="555"/>
        <end position="578"/>
    </location>
</feature>
<name>A0A8K0TRT4_9PEZI</name>
<dbReference type="Proteomes" id="UP000813385">
    <property type="component" value="Unassembled WGS sequence"/>
</dbReference>
<dbReference type="InterPro" id="IPR042468">
    <property type="entry name" value="Peptidase_C65_otubain_sub1"/>
</dbReference>
<proteinExistence type="predicted"/>
<evidence type="ECO:0000256" key="6">
    <source>
        <dbReference type="ARBA" id="ARBA00022807"/>
    </source>
</evidence>
<evidence type="ECO:0000259" key="8">
    <source>
        <dbReference type="PROSITE" id="PS50802"/>
    </source>
</evidence>
<dbReference type="GO" id="GO:0043130">
    <property type="term" value="F:ubiquitin binding"/>
    <property type="evidence" value="ECO:0007669"/>
    <property type="project" value="TreeGrafter"/>
</dbReference>
<dbReference type="InterPro" id="IPR042467">
    <property type="entry name" value="Peptidase_C65_otubain_sub2"/>
</dbReference>
<gene>
    <name evidence="9" type="ORF">B0T11DRAFT_218920</name>
</gene>
<dbReference type="GO" id="GO:0005634">
    <property type="term" value="C:nucleus"/>
    <property type="evidence" value="ECO:0007669"/>
    <property type="project" value="TreeGrafter"/>
</dbReference>
<evidence type="ECO:0000256" key="1">
    <source>
        <dbReference type="ARBA" id="ARBA00000707"/>
    </source>
</evidence>
<evidence type="ECO:0000256" key="4">
    <source>
        <dbReference type="ARBA" id="ARBA00022786"/>
    </source>
</evidence>
<organism evidence="9 10">
    <name type="scientific">Plectosphaerella cucumerina</name>
    <dbReference type="NCBI Taxonomy" id="40658"/>
    <lineage>
        <taxon>Eukaryota</taxon>
        <taxon>Fungi</taxon>
        <taxon>Dikarya</taxon>
        <taxon>Ascomycota</taxon>
        <taxon>Pezizomycotina</taxon>
        <taxon>Sordariomycetes</taxon>
        <taxon>Hypocreomycetidae</taxon>
        <taxon>Glomerellales</taxon>
        <taxon>Plectosphaerellaceae</taxon>
        <taxon>Plectosphaerella</taxon>
    </lineage>
</organism>
<comment type="caution">
    <text evidence="9">The sequence shown here is derived from an EMBL/GenBank/DDBJ whole genome shotgun (WGS) entry which is preliminary data.</text>
</comment>
<keyword evidence="6" id="KW-0788">Thiol protease</keyword>
<keyword evidence="10" id="KW-1185">Reference proteome</keyword>
<accession>A0A8K0TRT4</accession>
<dbReference type="AlphaFoldDB" id="A0A8K0TRT4"/>
<feature type="compositionally biased region" description="Basic residues" evidence="7">
    <location>
        <begin position="55"/>
        <end position="73"/>
    </location>
</feature>
<feature type="compositionally biased region" description="Basic and acidic residues" evidence="7">
    <location>
        <begin position="675"/>
        <end position="689"/>
    </location>
</feature>
<dbReference type="PANTHER" id="PTHR12931">
    <property type="entry name" value="UBIQUITIN THIOLESTERASE PROTEIN OTUB"/>
    <property type="match status" value="1"/>
</dbReference>
<feature type="compositionally biased region" description="Low complexity" evidence="7">
    <location>
        <begin position="33"/>
        <end position="54"/>
    </location>
</feature>
<evidence type="ECO:0000256" key="2">
    <source>
        <dbReference type="ARBA" id="ARBA00012759"/>
    </source>
</evidence>
<feature type="domain" description="OTU" evidence="8">
    <location>
        <begin position="269"/>
        <end position="481"/>
    </location>
</feature>
<dbReference type="GO" id="GO:0071108">
    <property type="term" value="P:protein K48-linked deubiquitination"/>
    <property type="evidence" value="ECO:0007669"/>
    <property type="project" value="TreeGrafter"/>
</dbReference>
<feature type="compositionally biased region" description="Basic residues" evidence="7">
    <location>
        <begin position="19"/>
        <end position="32"/>
    </location>
</feature>
<feature type="compositionally biased region" description="Pro residues" evidence="7">
    <location>
        <begin position="579"/>
        <end position="588"/>
    </location>
</feature>
<evidence type="ECO:0000256" key="5">
    <source>
        <dbReference type="ARBA" id="ARBA00022801"/>
    </source>
</evidence>
<keyword evidence="5" id="KW-0378">Hydrolase</keyword>
<dbReference type="SUPFAM" id="SSF54001">
    <property type="entry name" value="Cysteine proteinases"/>
    <property type="match status" value="1"/>
</dbReference>
<feature type="region of interest" description="Disordered" evidence="7">
    <location>
        <begin position="148"/>
        <end position="208"/>
    </location>
</feature>
<dbReference type="PANTHER" id="PTHR12931:SF15">
    <property type="entry name" value="UBIQUITIN THIOESTERASE OTUBAIN-LIKE"/>
    <property type="match status" value="1"/>
</dbReference>
<protein>
    <recommendedName>
        <fullName evidence="2">ubiquitinyl hydrolase 1</fullName>
        <ecNumber evidence="2">3.4.19.12</ecNumber>
    </recommendedName>
</protein>
<dbReference type="PROSITE" id="PS50802">
    <property type="entry name" value="OTU"/>
    <property type="match status" value="1"/>
</dbReference>
<dbReference type="InterPro" id="IPR038765">
    <property type="entry name" value="Papain-like_cys_pep_sf"/>
</dbReference>
<comment type="catalytic activity">
    <reaction evidence="1">
        <text>Thiol-dependent hydrolysis of ester, thioester, amide, peptide and isopeptide bonds formed by the C-terminal Gly of ubiquitin (a 76-residue protein attached to proteins as an intracellular targeting signal).</text>
        <dbReference type="EC" id="3.4.19.12"/>
    </reaction>
</comment>
<feature type="compositionally biased region" description="Low complexity" evidence="7">
    <location>
        <begin position="542"/>
        <end position="554"/>
    </location>
</feature>
<dbReference type="OrthoDB" id="18915at2759"/>
<feature type="region of interest" description="Disordered" evidence="7">
    <location>
        <begin position="1"/>
        <end position="124"/>
    </location>
</feature>
<feature type="compositionally biased region" description="Basic residues" evidence="7">
    <location>
        <begin position="694"/>
        <end position="704"/>
    </location>
</feature>